<gene>
    <name evidence="2" type="ORF">B296_00056805</name>
</gene>
<organism evidence="2 3">
    <name type="scientific">Ensete ventricosum</name>
    <name type="common">Abyssinian banana</name>
    <name type="synonym">Musa ensete</name>
    <dbReference type="NCBI Taxonomy" id="4639"/>
    <lineage>
        <taxon>Eukaryota</taxon>
        <taxon>Viridiplantae</taxon>
        <taxon>Streptophyta</taxon>
        <taxon>Embryophyta</taxon>
        <taxon>Tracheophyta</taxon>
        <taxon>Spermatophyta</taxon>
        <taxon>Magnoliopsida</taxon>
        <taxon>Liliopsida</taxon>
        <taxon>Zingiberales</taxon>
        <taxon>Musaceae</taxon>
        <taxon>Ensete</taxon>
    </lineage>
</organism>
<reference evidence="2 3" key="1">
    <citation type="journal article" date="2014" name="Agronomy (Basel)">
        <title>A Draft Genome Sequence for Ensete ventricosum, the Drought-Tolerant Tree Against Hunger.</title>
        <authorList>
            <person name="Harrison J."/>
            <person name="Moore K.A."/>
            <person name="Paszkiewicz K."/>
            <person name="Jones T."/>
            <person name="Grant M."/>
            <person name="Ambacheew D."/>
            <person name="Muzemil S."/>
            <person name="Studholme D.J."/>
        </authorList>
    </citation>
    <scope>NUCLEOTIDE SEQUENCE [LARGE SCALE GENOMIC DNA]</scope>
</reference>
<evidence type="ECO:0000313" key="3">
    <source>
        <dbReference type="Proteomes" id="UP000287651"/>
    </source>
</evidence>
<comment type="caution">
    <text evidence="2">The sequence shown here is derived from an EMBL/GenBank/DDBJ whole genome shotgun (WGS) entry which is preliminary data.</text>
</comment>
<dbReference type="Proteomes" id="UP000287651">
    <property type="component" value="Unassembled WGS sequence"/>
</dbReference>
<protein>
    <submittedName>
        <fullName evidence="2">Uncharacterized protein</fullName>
    </submittedName>
</protein>
<dbReference type="EMBL" id="AMZH03018927">
    <property type="protein sequence ID" value="RRT41009.1"/>
    <property type="molecule type" value="Genomic_DNA"/>
</dbReference>
<proteinExistence type="predicted"/>
<sequence length="73" mass="8033">MGPVSVPTICRYTGTDRGRGPQVPSPLRDALWSFHCCCCYCLRLSSLSSLLSVTSVIVVVVVRNLSRCRRCCP</sequence>
<keyword evidence="1" id="KW-0812">Transmembrane</keyword>
<evidence type="ECO:0000313" key="2">
    <source>
        <dbReference type="EMBL" id="RRT41009.1"/>
    </source>
</evidence>
<accession>A0A426XND1</accession>
<name>A0A426XND1_ENSVE</name>
<evidence type="ECO:0000256" key="1">
    <source>
        <dbReference type="SAM" id="Phobius"/>
    </source>
</evidence>
<keyword evidence="1" id="KW-1133">Transmembrane helix</keyword>
<dbReference type="AlphaFoldDB" id="A0A426XND1"/>
<feature type="transmembrane region" description="Helical" evidence="1">
    <location>
        <begin position="32"/>
        <end position="62"/>
    </location>
</feature>
<keyword evidence="1" id="KW-0472">Membrane</keyword>